<dbReference type="GO" id="GO:0050532">
    <property type="term" value="F:2-phosphosulfolactate phosphatase activity"/>
    <property type="evidence" value="ECO:0007669"/>
    <property type="project" value="UniProtKB-EC"/>
</dbReference>
<dbReference type="InterPro" id="IPR005238">
    <property type="entry name" value="ComB-like"/>
</dbReference>
<dbReference type="RefSeq" id="WP_068542277.1">
    <property type="nucleotide sequence ID" value="NZ_LSFI01000029.1"/>
</dbReference>
<evidence type="ECO:0000256" key="4">
    <source>
        <dbReference type="ARBA" id="ARBA00021948"/>
    </source>
</evidence>
<evidence type="ECO:0000313" key="8">
    <source>
        <dbReference type="EMBL" id="OAG27450.1"/>
    </source>
</evidence>
<dbReference type="Pfam" id="PF04029">
    <property type="entry name" value="2-ph_phosp"/>
    <property type="match status" value="1"/>
</dbReference>
<sequence length="228" mass="24916">MKKIKVLTLPRPIETKGLVVLVDILRATSTIVTALSHGALNVKPVASVEEALLYSQEGYLLAGERDCVPPQGFQAGNSPLEAQNFAQARVVLTTTNGTKALGFVKKARAICAGAFLNMEAVKKFAQRFEEVIVLCAGTNGELSLEDFLWAGKFAGYLTDYEKENDAAIVSYEYAKGVSDIFQEILKSPHAQRLKELGFDKDVDFCARENIYSTVPIFTPEGFVGIEVM</sequence>
<name>A0A177E7N8_9BACT</name>
<dbReference type="Gene3D" id="3.90.1560.10">
    <property type="entry name" value="ComB-like"/>
    <property type="match status" value="1"/>
</dbReference>
<protein>
    <recommendedName>
        <fullName evidence="4">Probable 2-phosphosulfolactate phosphatase</fullName>
        <ecNumber evidence="3">3.1.3.71</ecNumber>
    </recommendedName>
</protein>
<comment type="caution">
    <text evidence="8">The sequence shown here is derived from an EMBL/GenBank/DDBJ whole genome shotgun (WGS) entry which is preliminary data.</text>
</comment>
<evidence type="ECO:0000256" key="3">
    <source>
        <dbReference type="ARBA" id="ARBA00012953"/>
    </source>
</evidence>
<dbReference type="PANTHER" id="PTHR37311:SF1">
    <property type="entry name" value="2-PHOSPHOSULFOLACTATE PHOSPHATASE-RELATED"/>
    <property type="match status" value="1"/>
</dbReference>
<evidence type="ECO:0000313" key="9">
    <source>
        <dbReference type="Proteomes" id="UP000076964"/>
    </source>
</evidence>
<reference evidence="8 9" key="1">
    <citation type="submission" date="2016-02" db="EMBL/GenBank/DDBJ databases">
        <title>Draft genome sequence of Thermodesulfatator sp. S606.</title>
        <authorList>
            <person name="Lai Q."/>
            <person name="Cao J."/>
            <person name="Dupont S."/>
            <person name="Shao Z."/>
            <person name="Jebbar M."/>
            <person name="Alain K."/>
        </authorList>
    </citation>
    <scope>NUCLEOTIDE SEQUENCE [LARGE SCALE GENOMIC DNA]</scope>
    <source>
        <strain evidence="8 9">S606</strain>
    </source>
</reference>
<dbReference type="PANTHER" id="PTHR37311">
    <property type="entry name" value="2-PHOSPHOSULFOLACTATE PHOSPHATASE-RELATED"/>
    <property type="match status" value="1"/>
</dbReference>
<dbReference type="EMBL" id="LSFI01000029">
    <property type="protein sequence ID" value="OAG27450.1"/>
    <property type="molecule type" value="Genomic_DNA"/>
</dbReference>
<keyword evidence="9" id="KW-1185">Reference proteome</keyword>
<proteinExistence type="inferred from homology"/>
<dbReference type="EC" id="3.1.3.71" evidence="3"/>
<keyword evidence="5" id="KW-0378">Hydrolase</keyword>
<dbReference type="STRING" id="1795632.TH606_06820"/>
<comment type="cofactor">
    <cofactor evidence="1">
        <name>Mg(2+)</name>
        <dbReference type="ChEBI" id="CHEBI:18420"/>
    </cofactor>
</comment>
<dbReference type="OrthoDB" id="9780496at2"/>
<comment type="catalytic activity">
    <reaction evidence="7">
        <text>(2R)-O-phospho-3-sulfolactate + H2O = (2R)-3-sulfolactate + phosphate</text>
        <dbReference type="Rhea" id="RHEA:23416"/>
        <dbReference type="ChEBI" id="CHEBI:15377"/>
        <dbReference type="ChEBI" id="CHEBI:15597"/>
        <dbReference type="ChEBI" id="CHEBI:43474"/>
        <dbReference type="ChEBI" id="CHEBI:58738"/>
        <dbReference type="EC" id="3.1.3.71"/>
    </reaction>
</comment>
<accession>A0A177E7N8</accession>
<dbReference type="GO" id="GO:0050545">
    <property type="term" value="F:sulfopyruvate decarboxylase activity"/>
    <property type="evidence" value="ECO:0007669"/>
    <property type="project" value="TreeGrafter"/>
</dbReference>
<organism evidence="8 9">
    <name type="scientific">Thermodesulfatator autotrophicus</name>
    <dbReference type="NCBI Taxonomy" id="1795632"/>
    <lineage>
        <taxon>Bacteria</taxon>
        <taxon>Pseudomonadati</taxon>
        <taxon>Thermodesulfobacteriota</taxon>
        <taxon>Thermodesulfobacteria</taxon>
        <taxon>Thermodesulfobacteriales</taxon>
        <taxon>Thermodesulfatatoraceae</taxon>
        <taxon>Thermodesulfatator</taxon>
    </lineage>
</organism>
<dbReference type="SUPFAM" id="SSF142823">
    <property type="entry name" value="ComB-like"/>
    <property type="match status" value="1"/>
</dbReference>
<comment type="similarity">
    <text evidence="2">Belongs to the ComB family.</text>
</comment>
<dbReference type="AlphaFoldDB" id="A0A177E7N8"/>
<dbReference type="Proteomes" id="UP000076964">
    <property type="component" value="Unassembled WGS sequence"/>
</dbReference>
<evidence type="ECO:0000256" key="6">
    <source>
        <dbReference type="ARBA" id="ARBA00022842"/>
    </source>
</evidence>
<evidence type="ECO:0000256" key="2">
    <source>
        <dbReference type="ARBA" id="ARBA00009997"/>
    </source>
</evidence>
<evidence type="ECO:0000256" key="5">
    <source>
        <dbReference type="ARBA" id="ARBA00022801"/>
    </source>
</evidence>
<evidence type="ECO:0000256" key="1">
    <source>
        <dbReference type="ARBA" id="ARBA00001946"/>
    </source>
</evidence>
<gene>
    <name evidence="8" type="ORF">TH606_06820</name>
</gene>
<evidence type="ECO:0000256" key="7">
    <source>
        <dbReference type="ARBA" id="ARBA00033711"/>
    </source>
</evidence>
<dbReference type="GO" id="GO:0000287">
    <property type="term" value="F:magnesium ion binding"/>
    <property type="evidence" value="ECO:0007669"/>
    <property type="project" value="InterPro"/>
</dbReference>
<keyword evidence="6" id="KW-0460">Magnesium</keyword>
<dbReference type="InterPro" id="IPR036702">
    <property type="entry name" value="ComB-like_sf"/>
</dbReference>